<reference evidence="1 2" key="1">
    <citation type="submission" date="2012-11" db="EMBL/GenBank/DDBJ databases">
        <authorList>
            <person name="Linke B."/>
        </authorList>
    </citation>
    <scope>NUCLEOTIDE SEQUENCE [LARGE SCALE GENOMIC DNA]</scope>
    <source>
        <strain evidence="2">CFBP 1232</strain>
    </source>
</reference>
<dbReference type="EMBL" id="CAPB01000005">
    <property type="protein sequence ID" value="CCO92249.1"/>
    <property type="molecule type" value="Genomic_DNA"/>
</dbReference>
<gene>
    <name evidence="1" type="ORF">BN437_0281</name>
</gene>
<protein>
    <submittedName>
        <fullName evidence="1">Uncharacterized protein</fullName>
    </submittedName>
</protein>
<sequence length="52" mass="5784">MVQVYREFCQNRSEYYPASFPTCPAKGSSKPTGSAGGDMRLNIEPVAWPNML</sequence>
<evidence type="ECO:0000313" key="2">
    <source>
        <dbReference type="Proteomes" id="UP000013111"/>
    </source>
</evidence>
<accession>A0A831A0L8</accession>
<dbReference type="AlphaFoldDB" id="A0A831A0L8"/>
<proteinExistence type="predicted"/>
<evidence type="ECO:0000313" key="1">
    <source>
        <dbReference type="EMBL" id="CCO92249.1"/>
    </source>
</evidence>
<organism evidence="1 2">
    <name type="scientific">Erwinia amylovora NBRC 12687 = CFBP 1232</name>
    <dbReference type="NCBI Taxonomy" id="1219359"/>
    <lineage>
        <taxon>Bacteria</taxon>
        <taxon>Pseudomonadati</taxon>
        <taxon>Pseudomonadota</taxon>
        <taxon>Gammaproteobacteria</taxon>
        <taxon>Enterobacterales</taxon>
        <taxon>Erwiniaceae</taxon>
        <taxon>Erwinia</taxon>
    </lineage>
</organism>
<name>A0A831A0L8_ERWAM</name>
<comment type="caution">
    <text evidence="1">The sequence shown here is derived from an EMBL/GenBank/DDBJ whole genome shotgun (WGS) entry which is preliminary data.</text>
</comment>
<dbReference type="Proteomes" id="UP000013111">
    <property type="component" value="Unassembled WGS sequence"/>
</dbReference>
<reference evidence="1 2" key="2">
    <citation type="submission" date="2013-04" db="EMBL/GenBank/DDBJ databases">
        <title>Comparative genomics of 12 strains of Erwinia amylovora identifies a pan-genome with a large conserved core and provides insights into host specificity.</title>
        <authorList>
            <person name="Mann R.A."/>
            <person name="Smits T.H.M."/>
            <person name="Buehlmann A."/>
            <person name="Blom J."/>
            <person name="Goesmann A."/>
            <person name="Frey J.E."/>
            <person name="Plummer K.M."/>
            <person name="Beer S.V."/>
            <person name="Luck J."/>
            <person name="Duffy B."/>
            <person name="Rodoni B."/>
        </authorList>
    </citation>
    <scope>NUCLEOTIDE SEQUENCE [LARGE SCALE GENOMIC DNA]</scope>
    <source>
        <strain evidence="2">CFBP 1232</strain>
    </source>
</reference>